<gene>
    <name evidence="3" type="ORF">TSUD_18160</name>
</gene>
<feature type="region of interest" description="Disordered" evidence="1">
    <location>
        <begin position="1"/>
        <end position="34"/>
    </location>
</feature>
<evidence type="ECO:0000256" key="1">
    <source>
        <dbReference type="SAM" id="MobiDB-lite"/>
    </source>
</evidence>
<reference evidence="4" key="1">
    <citation type="journal article" date="2017" name="Front. Plant Sci.">
        <title>Climate Clever Clovers: New Paradigm to Reduce the Environmental Footprint of Ruminants by Breeding Low Methanogenic Forages Utilizing Haplotype Variation.</title>
        <authorList>
            <person name="Kaur P."/>
            <person name="Appels R."/>
            <person name="Bayer P.E."/>
            <person name="Keeble-Gagnere G."/>
            <person name="Wang J."/>
            <person name="Hirakawa H."/>
            <person name="Shirasawa K."/>
            <person name="Vercoe P."/>
            <person name="Stefanova K."/>
            <person name="Durmic Z."/>
            <person name="Nichols P."/>
            <person name="Revell C."/>
            <person name="Isobe S.N."/>
            <person name="Edwards D."/>
            <person name="Erskine W."/>
        </authorList>
    </citation>
    <scope>NUCLEOTIDE SEQUENCE [LARGE SCALE GENOMIC DNA]</scope>
    <source>
        <strain evidence="4">cv. Daliak</strain>
    </source>
</reference>
<dbReference type="Proteomes" id="UP000242715">
    <property type="component" value="Unassembled WGS sequence"/>
</dbReference>
<accession>A0A2Z6NUN3</accession>
<keyword evidence="2" id="KW-0472">Membrane</keyword>
<feature type="compositionally biased region" description="Polar residues" evidence="1">
    <location>
        <begin position="1"/>
        <end position="10"/>
    </location>
</feature>
<keyword evidence="2" id="KW-0812">Transmembrane</keyword>
<protein>
    <submittedName>
        <fullName evidence="3">Uncharacterized protein</fullName>
    </submittedName>
</protein>
<evidence type="ECO:0000313" key="4">
    <source>
        <dbReference type="Proteomes" id="UP000242715"/>
    </source>
</evidence>
<dbReference type="EMBL" id="DF973771">
    <property type="protein sequence ID" value="GAU39635.1"/>
    <property type="molecule type" value="Genomic_DNA"/>
</dbReference>
<organism evidence="3 4">
    <name type="scientific">Trifolium subterraneum</name>
    <name type="common">Subterranean clover</name>
    <dbReference type="NCBI Taxonomy" id="3900"/>
    <lineage>
        <taxon>Eukaryota</taxon>
        <taxon>Viridiplantae</taxon>
        <taxon>Streptophyta</taxon>
        <taxon>Embryophyta</taxon>
        <taxon>Tracheophyta</taxon>
        <taxon>Spermatophyta</taxon>
        <taxon>Magnoliopsida</taxon>
        <taxon>eudicotyledons</taxon>
        <taxon>Gunneridae</taxon>
        <taxon>Pentapetalae</taxon>
        <taxon>rosids</taxon>
        <taxon>fabids</taxon>
        <taxon>Fabales</taxon>
        <taxon>Fabaceae</taxon>
        <taxon>Papilionoideae</taxon>
        <taxon>50 kb inversion clade</taxon>
        <taxon>NPAAA clade</taxon>
        <taxon>Hologalegina</taxon>
        <taxon>IRL clade</taxon>
        <taxon>Trifolieae</taxon>
        <taxon>Trifolium</taxon>
    </lineage>
</organism>
<evidence type="ECO:0000313" key="3">
    <source>
        <dbReference type="EMBL" id="GAU39635.1"/>
    </source>
</evidence>
<proteinExistence type="predicted"/>
<sequence>MATTAISTASLPPHPTSAASTKMKEKDKENVPQYIHRKHPRTQNLFFFLLITRLCFLFSVKMEGFKAYCRFCEDGRFLS</sequence>
<keyword evidence="2" id="KW-1133">Transmembrane helix</keyword>
<evidence type="ECO:0000256" key="2">
    <source>
        <dbReference type="SAM" id="Phobius"/>
    </source>
</evidence>
<name>A0A2Z6NUN3_TRISU</name>
<keyword evidence="4" id="KW-1185">Reference proteome</keyword>
<dbReference type="AlphaFoldDB" id="A0A2Z6NUN3"/>
<feature type="transmembrane region" description="Helical" evidence="2">
    <location>
        <begin position="42"/>
        <end position="60"/>
    </location>
</feature>